<dbReference type="InParanoid" id="G4TIN1"/>
<comment type="caution">
    <text evidence="6">The sequence shown here is derived from an EMBL/GenBank/DDBJ whole genome shotgun (WGS) entry which is preliminary data.</text>
</comment>
<gene>
    <name evidence="6" type="ORF">PIIN_05110</name>
</gene>
<evidence type="ECO:0000259" key="5">
    <source>
        <dbReference type="Pfam" id="PF08288"/>
    </source>
</evidence>
<keyword evidence="6" id="KW-0808">Transferase</keyword>
<keyword evidence="2 6" id="KW-0328">Glycosyltransferase</keyword>
<evidence type="ECO:0000256" key="1">
    <source>
        <dbReference type="ARBA" id="ARBA00003265"/>
    </source>
</evidence>
<dbReference type="GO" id="GO:0000506">
    <property type="term" value="C:glycosylphosphatidylinositol-N-acetylglucosaminyltransferase (GPI-GnT) complex"/>
    <property type="evidence" value="ECO:0007669"/>
    <property type="project" value="TreeGrafter"/>
</dbReference>
<dbReference type="Pfam" id="PF00534">
    <property type="entry name" value="Glycos_transf_1"/>
    <property type="match status" value="1"/>
</dbReference>
<evidence type="ECO:0000313" key="6">
    <source>
        <dbReference type="EMBL" id="CCA71174.1"/>
    </source>
</evidence>
<evidence type="ECO:0000259" key="4">
    <source>
        <dbReference type="Pfam" id="PF00534"/>
    </source>
</evidence>
<dbReference type="AlphaFoldDB" id="G4TIN1"/>
<accession>G4TIN1</accession>
<dbReference type="OMA" id="SHFWMSG"/>
<dbReference type="Gene3D" id="3.40.50.2000">
    <property type="entry name" value="Glycogen Phosphorylase B"/>
    <property type="match status" value="2"/>
</dbReference>
<feature type="domain" description="PIGA GPI anchor biosynthesis" evidence="5">
    <location>
        <begin position="36"/>
        <end position="111"/>
    </location>
</feature>
<dbReference type="Proteomes" id="UP000007148">
    <property type="component" value="Unassembled WGS sequence"/>
</dbReference>
<name>G4TIN1_SERID</name>
<dbReference type="EMBL" id="CAFZ01000109">
    <property type="protein sequence ID" value="CCA71174.1"/>
    <property type="molecule type" value="Genomic_DNA"/>
</dbReference>
<protein>
    <submittedName>
        <fullName evidence="6">Related to SPT14-N-acetylglucosaminyltransferase</fullName>
    </submittedName>
</protein>
<dbReference type="STRING" id="1109443.G4TIN1"/>
<feature type="transmembrane region" description="Helical" evidence="3">
    <location>
        <begin position="408"/>
        <end position="427"/>
    </location>
</feature>
<sequence length="451" mass="51003">MVCDFFHPNIGGVENHIYILSVNLLRRGHKVVAVTHSYPDSRVGIRWLAPGIKVYHVPLRVLVSNATLPNYLTFLPWLRDIVLRERITIIHGHASLSSFAQEAILHSHLFGSGFESMFGWWRRNGEQEESREIRTVFTDHSLFALDDATGILTNKLLAAALNNVDAVICVSHTARENTVLRAQIDPRTAYVIPSAVIAEQFKPPPKPLSTDTITIVVISRLAYRKGVDLLVASAPRICALFPQVQFLVGGSGPKLINLLQMREAHRLQDRITLLGAVDHHDVRNVLVQGHIYLNTSLTESFGIGLLEAACTGCFIVSTRVGGVPEVLPKDMIEFAMPNEDDVVRALRKAIAIVTAGKHDPYRAHERAKSMYTWEDVTKRTETVYADIVKKRPTDLWTRMHRTLRLGPFAGLIYFIILLVECLFFLFLEWVCPRDQIHYVEEDWTMESFKQV</sequence>
<dbReference type="GO" id="GO:0017176">
    <property type="term" value="F:phosphatidylinositol N-acetylglucosaminyltransferase activity"/>
    <property type="evidence" value="ECO:0007669"/>
    <property type="project" value="TreeGrafter"/>
</dbReference>
<evidence type="ECO:0000256" key="3">
    <source>
        <dbReference type="SAM" id="Phobius"/>
    </source>
</evidence>
<dbReference type="eggNOG" id="KOG1111">
    <property type="taxonomic scope" value="Eukaryota"/>
</dbReference>
<dbReference type="GO" id="GO:0006506">
    <property type="term" value="P:GPI anchor biosynthetic process"/>
    <property type="evidence" value="ECO:0007669"/>
    <property type="project" value="InterPro"/>
</dbReference>
<comment type="function">
    <text evidence="1">Catalytic subunit in the complex catalyzing the transfer of N-acetylglucosamine from UDP-N-acetylglucosamine to phosphatidylinositol, the first step of GPI biosynthesis.</text>
</comment>
<dbReference type="FunCoup" id="G4TIN1">
    <property type="interactions" value="224"/>
</dbReference>
<reference evidence="6 7" key="1">
    <citation type="journal article" date="2011" name="PLoS Pathog.">
        <title>Endophytic Life Strategies Decoded by Genome and Transcriptome Analyses of the Mutualistic Root Symbiont Piriformospora indica.</title>
        <authorList>
            <person name="Zuccaro A."/>
            <person name="Lahrmann U."/>
            <person name="Guldener U."/>
            <person name="Langen G."/>
            <person name="Pfiffi S."/>
            <person name="Biedenkopf D."/>
            <person name="Wong P."/>
            <person name="Samans B."/>
            <person name="Grimm C."/>
            <person name="Basiewicz M."/>
            <person name="Murat C."/>
            <person name="Martin F."/>
            <person name="Kogel K.H."/>
        </authorList>
    </citation>
    <scope>NUCLEOTIDE SEQUENCE [LARGE SCALE GENOMIC DNA]</scope>
    <source>
        <strain evidence="6 7">DSM 11827</strain>
    </source>
</reference>
<evidence type="ECO:0000256" key="2">
    <source>
        <dbReference type="ARBA" id="ARBA00022676"/>
    </source>
</evidence>
<proteinExistence type="predicted"/>
<dbReference type="InterPro" id="IPR001296">
    <property type="entry name" value="Glyco_trans_1"/>
</dbReference>
<keyword evidence="3" id="KW-0812">Transmembrane</keyword>
<feature type="domain" description="Glycosyl transferase family 1" evidence="4">
    <location>
        <begin position="204"/>
        <end position="350"/>
    </location>
</feature>
<dbReference type="PANTHER" id="PTHR45871:SF1">
    <property type="entry name" value="PHOSPHATIDYLINOSITOL N-ACETYLGLUCOSAMINYLTRANSFERASE SUBUNIT A"/>
    <property type="match status" value="1"/>
</dbReference>
<keyword evidence="3" id="KW-0472">Membrane</keyword>
<evidence type="ECO:0000313" key="7">
    <source>
        <dbReference type="Proteomes" id="UP000007148"/>
    </source>
</evidence>
<keyword evidence="3" id="KW-1133">Transmembrane helix</keyword>
<dbReference type="InterPro" id="IPR013234">
    <property type="entry name" value="PIGA_GPI_anchor_biosynthesis"/>
</dbReference>
<organism evidence="6 7">
    <name type="scientific">Serendipita indica (strain DSM 11827)</name>
    <name type="common">Root endophyte fungus</name>
    <name type="synonym">Piriformospora indica</name>
    <dbReference type="NCBI Taxonomy" id="1109443"/>
    <lineage>
        <taxon>Eukaryota</taxon>
        <taxon>Fungi</taxon>
        <taxon>Dikarya</taxon>
        <taxon>Basidiomycota</taxon>
        <taxon>Agaricomycotina</taxon>
        <taxon>Agaricomycetes</taxon>
        <taxon>Sebacinales</taxon>
        <taxon>Serendipitaceae</taxon>
        <taxon>Serendipita</taxon>
    </lineage>
</organism>
<keyword evidence="7" id="KW-1185">Reference proteome</keyword>
<dbReference type="SUPFAM" id="SSF53756">
    <property type="entry name" value="UDP-Glycosyltransferase/glycogen phosphorylase"/>
    <property type="match status" value="1"/>
</dbReference>
<dbReference type="PANTHER" id="PTHR45871">
    <property type="entry name" value="N-ACETYLGLUCOSAMINYL-PHOSPHATIDYLINOSITOL BIOSYNTHETIC PROTEIN"/>
    <property type="match status" value="1"/>
</dbReference>
<dbReference type="HOGENOM" id="CLU_009583_19_0_1"/>
<dbReference type="Pfam" id="PF08288">
    <property type="entry name" value="PIGA"/>
    <property type="match status" value="1"/>
</dbReference>
<dbReference type="OrthoDB" id="734129at2759"/>